<feature type="non-terminal residue" evidence="2">
    <location>
        <position position="421"/>
    </location>
</feature>
<reference evidence="2" key="1">
    <citation type="submission" date="2018-05" db="EMBL/GenBank/DDBJ databases">
        <authorList>
            <person name="Lanie J.A."/>
            <person name="Ng W.-L."/>
            <person name="Kazmierczak K.M."/>
            <person name="Andrzejewski T.M."/>
            <person name="Davidsen T.M."/>
            <person name="Wayne K.J."/>
            <person name="Tettelin H."/>
            <person name="Glass J.I."/>
            <person name="Rusch D."/>
            <person name="Podicherti R."/>
            <person name="Tsui H.-C.T."/>
            <person name="Winkler M.E."/>
        </authorList>
    </citation>
    <scope>NUCLEOTIDE SEQUENCE</scope>
</reference>
<gene>
    <name evidence="2" type="ORF">METZ01_LOCUS53662</name>
</gene>
<accession>A0A381SBX8</accession>
<dbReference type="InterPro" id="IPR036249">
    <property type="entry name" value="Thioredoxin-like_sf"/>
</dbReference>
<evidence type="ECO:0000259" key="1">
    <source>
        <dbReference type="Pfam" id="PF03190"/>
    </source>
</evidence>
<organism evidence="2">
    <name type="scientific">marine metagenome</name>
    <dbReference type="NCBI Taxonomy" id="408172"/>
    <lineage>
        <taxon>unclassified sequences</taxon>
        <taxon>metagenomes</taxon>
        <taxon>ecological metagenomes</taxon>
    </lineage>
</organism>
<proteinExistence type="predicted"/>
<sequence length="421" mass="48551">MKKVISFFLLLMTMINSCNTQTSKMSNNLINETSPYLLQHAYNPVDWNPWNKQNLEKAKKENKLVVISIGYSSCHWCHVMEKESFEDSLVASIMNEKYISIKVDREERPDVDQVYMNAVQLMTGSGGWPLNVITLPDGRPIWGGTYFSKDQWISALTQISDLYNKEPERFINYATTLEKGIKSLDIITTNDNQELASIDLDKHIGSLVNKIDKKNGGFSGAPKFMMPNNIHFLLRSAYQNNDKETLKLVNLTLEKMAYGGVYDQIGGGFSRYSTDEKWHIPHFEKMLYDNAQLISLYSDAYLITNDELYKNVVYETINFVLKELTNSNGGFYSSIDADSKSLDGKENEGVYYVWKEDELKKLLKDEFIVFSDYYNINKYGYWEDDNYVLIKNKSDAAFAKAHNLSKEELSKKIDAWKKILI</sequence>
<dbReference type="SUPFAM" id="SSF48208">
    <property type="entry name" value="Six-hairpin glycosidases"/>
    <property type="match status" value="1"/>
</dbReference>
<dbReference type="Gene3D" id="1.50.10.10">
    <property type="match status" value="1"/>
</dbReference>
<dbReference type="PANTHER" id="PTHR42899">
    <property type="entry name" value="SPERMATOGENESIS-ASSOCIATED PROTEIN 20"/>
    <property type="match status" value="1"/>
</dbReference>
<protein>
    <recommendedName>
        <fullName evidence="1">Spermatogenesis-associated protein 20-like TRX domain-containing protein</fullName>
    </recommendedName>
</protein>
<dbReference type="Gene3D" id="3.40.30.10">
    <property type="entry name" value="Glutaredoxin"/>
    <property type="match status" value="1"/>
</dbReference>
<dbReference type="PANTHER" id="PTHR42899:SF1">
    <property type="entry name" value="SPERMATOGENESIS-ASSOCIATED PROTEIN 20"/>
    <property type="match status" value="1"/>
</dbReference>
<dbReference type="AlphaFoldDB" id="A0A381SBX8"/>
<dbReference type="EMBL" id="UINC01002839">
    <property type="protein sequence ID" value="SVA00808.1"/>
    <property type="molecule type" value="Genomic_DNA"/>
</dbReference>
<feature type="non-terminal residue" evidence="2">
    <location>
        <position position="1"/>
    </location>
</feature>
<dbReference type="InterPro" id="IPR024705">
    <property type="entry name" value="Ssp411"/>
</dbReference>
<name>A0A381SBX8_9ZZZZ</name>
<dbReference type="InterPro" id="IPR004879">
    <property type="entry name" value="Ssp411-like_TRX"/>
</dbReference>
<dbReference type="SUPFAM" id="SSF52833">
    <property type="entry name" value="Thioredoxin-like"/>
    <property type="match status" value="1"/>
</dbReference>
<feature type="domain" description="Spermatogenesis-associated protein 20-like TRX" evidence="1">
    <location>
        <begin position="27"/>
        <end position="179"/>
    </location>
</feature>
<dbReference type="GO" id="GO:0005975">
    <property type="term" value="P:carbohydrate metabolic process"/>
    <property type="evidence" value="ECO:0007669"/>
    <property type="project" value="InterPro"/>
</dbReference>
<dbReference type="InterPro" id="IPR008928">
    <property type="entry name" value="6-hairpin_glycosidase_sf"/>
</dbReference>
<dbReference type="CDD" id="cd02955">
    <property type="entry name" value="SSP411"/>
    <property type="match status" value="1"/>
</dbReference>
<evidence type="ECO:0000313" key="2">
    <source>
        <dbReference type="EMBL" id="SVA00808.1"/>
    </source>
</evidence>
<dbReference type="InterPro" id="IPR012341">
    <property type="entry name" value="6hp_glycosidase-like_sf"/>
</dbReference>
<dbReference type="Pfam" id="PF03190">
    <property type="entry name" value="Thioredox_DsbH"/>
    <property type="match status" value="1"/>
</dbReference>